<organism evidence="5 6">
    <name type="scientific">Edwardsiella hoshinae</name>
    <dbReference type="NCBI Taxonomy" id="93378"/>
    <lineage>
        <taxon>Bacteria</taxon>
        <taxon>Pseudomonadati</taxon>
        <taxon>Pseudomonadota</taxon>
        <taxon>Gammaproteobacteria</taxon>
        <taxon>Enterobacterales</taxon>
        <taxon>Hafniaceae</taxon>
        <taxon>Edwardsiella</taxon>
    </lineage>
</organism>
<dbReference type="PANTHER" id="PTHR35191:SF1">
    <property type="entry name" value="PROPHAGE SIDE TAIL FIBER PROTEIN HOMOLOG STFQ-RELATED"/>
    <property type="match status" value="1"/>
</dbReference>
<evidence type="ECO:0000259" key="4">
    <source>
        <dbReference type="Pfam" id="PF21446"/>
    </source>
</evidence>
<feature type="region of interest" description="Disordered" evidence="3">
    <location>
        <begin position="121"/>
        <end position="142"/>
    </location>
</feature>
<comment type="subcellular location">
    <subcellularLocation>
        <location evidence="1">Virion</location>
    </subcellularLocation>
</comment>
<dbReference type="InterPro" id="IPR005068">
    <property type="entry name" value="Phage_lambda_Stf-r2"/>
</dbReference>
<feature type="compositionally biased region" description="Low complexity" evidence="3">
    <location>
        <begin position="125"/>
        <end position="142"/>
    </location>
</feature>
<dbReference type="InterPro" id="IPR051934">
    <property type="entry name" value="Phage_Tail_Fiber_Structural"/>
</dbReference>
<evidence type="ECO:0000313" key="6">
    <source>
        <dbReference type="Proteomes" id="UP000255248"/>
    </source>
</evidence>
<evidence type="ECO:0000256" key="2">
    <source>
        <dbReference type="ARBA" id="ARBA00022581"/>
    </source>
</evidence>
<dbReference type="RefSeq" id="WP_115314518.1">
    <property type="nucleotide sequence ID" value="NZ_UFXZ01000001.1"/>
</dbReference>
<protein>
    <submittedName>
        <fullName evidence="5">Phage tail fibre repeat</fullName>
    </submittedName>
</protein>
<dbReference type="InterPro" id="IPR048390">
    <property type="entry name" value="Gp34_trimer"/>
</dbReference>
<keyword evidence="2" id="KW-0945">Host-virus interaction</keyword>
<reference evidence="5 6" key="1">
    <citation type="submission" date="2018-06" db="EMBL/GenBank/DDBJ databases">
        <authorList>
            <consortium name="Pathogen Informatics"/>
            <person name="Doyle S."/>
        </authorList>
    </citation>
    <scope>NUCLEOTIDE SEQUENCE [LARGE SCALE GENOMIC DNA]</scope>
    <source>
        <strain evidence="5 6">NCTC12121</strain>
    </source>
</reference>
<evidence type="ECO:0000256" key="1">
    <source>
        <dbReference type="ARBA" id="ARBA00004328"/>
    </source>
</evidence>
<sequence>MQKLMPQVDTPDNAFHDGNPATGELGTPVYAVWLNAVQSAVRDIQAECHAILTANGFTPDPSRQNQLWAAIQKAIDSQVPVASISQAGKVQLSSATNSSSEQTAATSKAVKAVKDYADTKAPLDSPALSGTPTAPTPPSSASGREIATAAFVAAKVAKLVGSSPAALDTLKELADALGRDPNFATTMTNALAGKQPLNSTLTALSGKNVAQLLEYLGLRGTVAQAAGALQRSGGTVSGDINFDCDTWLGWNRNTDYAKIGFKNEADSDTDSYLWFEVGDNGNEYFKWRRNRGGPKSDLMNLKEDGLSVFVDAYFKSLGIDSQSGSWISMRDHRSVFTRNAVADNSAQAILRQDHSDKKFFVGGLGGQQFGFYMIKNDRTSNGYDAGAFLNREGDWCCNGKIIPTNYSNFDERYVKDIRLSTREGSQVWNGPGYGDQPPYVITGVLNSNRDEFPDTIYRRALQKFINGTWYNVGGL</sequence>
<dbReference type="OrthoDB" id="9810174at2"/>
<evidence type="ECO:0000313" key="5">
    <source>
        <dbReference type="EMBL" id="STC89407.1"/>
    </source>
</evidence>
<dbReference type="AlphaFoldDB" id="A0A376DGS0"/>
<proteinExistence type="predicted"/>
<name>A0A376DGS0_9GAMM</name>
<accession>A0A376DGS0</accession>
<evidence type="ECO:0000256" key="3">
    <source>
        <dbReference type="SAM" id="MobiDB-lite"/>
    </source>
</evidence>
<dbReference type="Pfam" id="PF03406">
    <property type="entry name" value="Phage_fiber_2"/>
    <property type="match status" value="1"/>
</dbReference>
<dbReference type="PANTHER" id="PTHR35191">
    <property type="entry name" value="PROPHAGE SIDE TAIL FIBER PROTEIN HOMOLOG STFQ-RELATED"/>
    <property type="match status" value="1"/>
</dbReference>
<dbReference type="EMBL" id="UFXZ01000001">
    <property type="protein sequence ID" value="STC89407.1"/>
    <property type="molecule type" value="Genomic_DNA"/>
</dbReference>
<gene>
    <name evidence="5" type="ORF">NCTC12121_02180</name>
</gene>
<feature type="domain" description="Long-tail fiber proximal subunit trimerization" evidence="4">
    <location>
        <begin position="257"/>
        <end position="328"/>
    </location>
</feature>
<dbReference type="Pfam" id="PF21446">
    <property type="entry name" value="Gp34_trimer"/>
    <property type="match status" value="1"/>
</dbReference>
<dbReference type="Proteomes" id="UP000255248">
    <property type="component" value="Unassembled WGS sequence"/>
</dbReference>
<dbReference type="GO" id="GO:0046718">
    <property type="term" value="P:symbiont entry into host cell"/>
    <property type="evidence" value="ECO:0007669"/>
    <property type="project" value="InterPro"/>
</dbReference>
<feature type="region of interest" description="Disordered" evidence="3">
    <location>
        <begin position="1"/>
        <end position="20"/>
    </location>
</feature>
<dbReference type="GO" id="GO:0019062">
    <property type="term" value="P:virion attachment to host cell"/>
    <property type="evidence" value="ECO:0007669"/>
    <property type="project" value="InterPro"/>
</dbReference>